<evidence type="ECO:0008006" key="3">
    <source>
        <dbReference type="Google" id="ProtNLM"/>
    </source>
</evidence>
<reference evidence="1 2" key="1">
    <citation type="submission" date="2018-09" db="EMBL/GenBank/DDBJ databases">
        <authorList>
            <person name="Wang X."/>
            <person name="Du Z."/>
        </authorList>
    </citation>
    <scope>NUCLEOTIDE SEQUENCE [LARGE SCALE GENOMIC DNA]</scope>
    <source>
        <strain evidence="1 2">N3</strain>
    </source>
</reference>
<organism evidence="1 2">
    <name type="scientific">Algoriphagus lacus</name>
    <dbReference type="NCBI Taxonomy" id="2056311"/>
    <lineage>
        <taxon>Bacteria</taxon>
        <taxon>Pseudomonadati</taxon>
        <taxon>Bacteroidota</taxon>
        <taxon>Cytophagia</taxon>
        <taxon>Cytophagales</taxon>
        <taxon>Cyclobacteriaceae</taxon>
        <taxon>Algoriphagus</taxon>
    </lineage>
</organism>
<dbReference type="RefSeq" id="WP_147392291.1">
    <property type="nucleotide sequence ID" value="NZ_QXML01000024.1"/>
</dbReference>
<evidence type="ECO:0000313" key="1">
    <source>
        <dbReference type="EMBL" id="RIW11879.1"/>
    </source>
</evidence>
<sequence>MGIITLDGFDFIQDLNGDPDAFIVKGESLIDEIEYIKLKNIKSIYLTYFKSKNIKNLDFLNQVPFVEKVNLNGLEVDYLGLYHLKSLKSITLSVINKNQHLDFSYFSE</sequence>
<feature type="non-terminal residue" evidence="1">
    <location>
        <position position="108"/>
    </location>
</feature>
<accession>A0A418PLE1</accession>
<dbReference type="EMBL" id="QXML01000024">
    <property type="protein sequence ID" value="RIW11879.1"/>
    <property type="molecule type" value="Genomic_DNA"/>
</dbReference>
<keyword evidence="2" id="KW-1185">Reference proteome</keyword>
<dbReference type="OrthoDB" id="9157385at2"/>
<protein>
    <recommendedName>
        <fullName evidence="3">Leucine-rich repeat domain-containing protein</fullName>
    </recommendedName>
</protein>
<comment type="caution">
    <text evidence="1">The sequence shown here is derived from an EMBL/GenBank/DDBJ whole genome shotgun (WGS) entry which is preliminary data.</text>
</comment>
<name>A0A418PLE1_9BACT</name>
<dbReference type="AlphaFoldDB" id="A0A418PLE1"/>
<evidence type="ECO:0000313" key="2">
    <source>
        <dbReference type="Proteomes" id="UP000283522"/>
    </source>
</evidence>
<proteinExistence type="predicted"/>
<gene>
    <name evidence="1" type="ORF">D0X99_20175</name>
</gene>
<dbReference type="Proteomes" id="UP000283522">
    <property type="component" value="Unassembled WGS sequence"/>
</dbReference>